<reference evidence="1 2" key="1">
    <citation type="submission" date="2014-04" db="EMBL/GenBank/DDBJ databases">
        <authorList>
            <consortium name="DOE Joint Genome Institute"/>
            <person name="Kuo A."/>
            <person name="Kohler A."/>
            <person name="Nagy L.G."/>
            <person name="Floudas D."/>
            <person name="Copeland A."/>
            <person name="Barry K.W."/>
            <person name="Cichocki N."/>
            <person name="Veneault-Fourrey C."/>
            <person name="LaButti K."/>
            <person name="Lindquist E.A."/>
            <person name="Lipzen A."/>
            <person name="Lundell T."/>
            <person name="Morin E."/>
            <person name="Murat C."/>
            <person name="Sun H."/>
            <person name="Tunlid A."/>
            <person name="Henrissat B."/>
            <person name="Grigoriev I.V."/>
            <person name="Hibbett D.S."/>
            <person name="Martin F."/>
            <person name="Nordberg H.P."/>
            <person name="Cantor M.N."/>
            <person name="Hua S.X."/>
        </authorList>
    </citation>
    <scope>NUCLEOTIDE SEQUENCE [LARGE SCALE GENOMIC DNA]</scope>
    <source>
        <strain evidence="1 2">LaAM-08-1</strain>
    </source>
</reference>
<keyword evidence="2" id="KW-1185">Reference proteome</keyword>
<gene>
    <name evidence="1" type="ORF">K443DRAFT_10741</name>
</gene>
<dbReference type="HOGENOM" id="CLU_2776304_0_0_1"/>
<name>A0A0C9XJ80_9AGAR</name>
<proteinExistence type="predicted"/>
<dbReference type="EMBL" id="KN838726">
    <property type="protein sequence ID" value="KIJ96292.1"/>
    <property type="molecule type" value="Genomic_DNA"/>
</dbReference>
<protein>
    <submittedName>
        <fullName evidence="1">Uncharacterized protein</fullName>
    </submittedName>
</protein>
<sequence>MAGNVVGDYWKFIGVLNGIQNAMSDGGGDGGGYNGVETKDIVVLDEVKVEGKSGIILTLVDDLEDVILI</sequence>
<accession>A0A0C9XJ80</accession>
<reference evidence="2" key="2">
    <citation type="submission" date="2015-01" db="EMBL/GenBank/DDBJ databases">
        <title>Evolutionary Origins and Diversification of the Mycorrhizal Mutualists.</title>
        <authorList>
            <consortium name="DOE Joint Genome Institute"/>
            <consortium name="Mycorrhizal Genomics Consortium"/>
            <person name="Kohler A."/>
            <person name="Kuo A."/>
            <person name="Nagy L.G."/>
            <person name="Floudas D."/>
            <person name="Copeland A."/>
            <person name="Barry K.W."/>
            <person name="Cichocki N."/>
            <person name="Veneault-Fourrey C."/>
            <person name="LaButti K."/>
            <person name="Lindquist E.A."/>
            <person name="Lipzen A."/>
            <person name="Lundell T."/>
            <person name="Morin E."/>
            <person name="Murat C."/>
            <person name="Riley R."/>
            <person name="Ohm R."/>
            <person name="Sun H."/>
            <person name="Tunlid A."/>
            <person name="Henrissat B."/>
            <person name="Grigoriev I.V."/>
            <person name="Hibbett D.S."/>
            <person name="Martin F."/>
        </authorList>
    </citation>
    <scope>NUCLEOTIDE SEQUENCE [LARGE SCALE GENOMIC DNA]</scope>
    <source>
        <strain evidence="2">LaAM-08-1</strain>
    </source>
</reference>
<evidence type="ECO:0000313" key="2">
    <source>
        <dbReference type="Proteomes" id="UP000054477"/>
    </source>
</evidence>
<dbReference type="Proteomes" id="UP000054477">
    <property type="component" value="Unassembled WGS sequence"/>
</dbReference>
<dbReference type="AlphaFoldDB" id="A0A0C9XJ80"/>
<organism evidence="1 2">
    <name type="scientific">Laccaria amethystina LaAM-08-1</name>
    <dbReference type="NCBI Taxonomy" id="1095629"/>
    <lineage>
        <taxon>Eukaryota</taxon>
        <taxon>Fungi</taxon>
        <taxon>Dikarya</taxon>
        <taxon>Basidiomycota</taxon>
        <taxon>Agaricomycotina</taxon>
        <taxon>Agaricomycetes</taxon>
        <taxon>Agaricomycetidae</taxon>
        <taxon>Agaricales</taxon>
        <taxon>Agaricineae</taxon>
        <taxon>Hydnangiaceae</taxon>
        <taxon>Laccaria</taxon>
    </lineage>
</organism>
<evidence type="ECO:0000313" key="1">
    <source>
        <dbReference type="EMBL" id="KIJ96292.1"/>
    </source>
</evidence>